<sequence>MRRKDQIRLRGKYLGSPRHVGCSCSRDSRRKSTYTVPLNGYSWMCALHSYAVKHELRQSAYTLL</sequence>
<evidence type="ECO:0000313" key="1">
    <source>
        <dbReference type="EMBL" id="EDM14712.1"/>
    </source>
</evidence>
<feature type="non-terminal residue" evidence="1">
    <location>
        <position position="64"/>
    </location>
</feature>
<proteinExistence type="predicted"/>
<dbReference type="AlphaFoldDB" id="A6IXT1"/>
<name>A6IXT1_RAT</name>
<gene>
    <name evidence="1" type="ORF">rCG_46734</name>
</gene>
<accession>A6IXT1</accession>
<dbReference type="Proteomes" id="UP000234681">
    <property type="component" value="Chromosome 18"/>
</dbReference>
<organism evidence="1 2">
    <name type="scientific">Rattus norvegicus</name>
    <name type="common">Rat</name>
    <dbReference type="NCBI Taxonomy" id="10116"/>
    <lineage>
        <taxon>Eukaryota</taxon>
        <taxon>Metazoa</taxon>
        <taxon>Chordata</taxon>
        <taxon>Craniata</taxon>
        <taxon>Vertebrata</taxon>
        <taxon>Euteleostomi</taxon>
        <taxon>Mammalia</taxon>
        <taxon>Eutheria</taxon>
        <taxon>Euarchontoglires</taxon>
        <taxon>Glires</taxon>
        <taxon>Rodentia</taxon>
        <taxon>Myomorpha</taxon>
        <taxon>Muroidea</taxon>
        <taxon>Muridae</taxon>
        <taxon>Murinae</taxon>
        <taxon>Rattus</taxon>
    </lineage>
</organism>
<protein>
    <submittedName>
        <fullName evidence="1">RCG46734, isoform CRA_b</fullName>
    </submittedName>
</protein>
<dbReference type="EMBL" id="CH473971">
    <property type="protein sequence ID" value="EDM14712.1"/>
    <property type="molecule type" value="Genomic_DNA"/>
</dbReference>
<evidence type="ECO:0000313" key="2">
    <source>
        <dbReference type="Proteomes" id="UP000234681"/>
    </source>
</evidence>
<reference evidence="2" key="1">
    <citation type="submission" date="2005-09" db="EMBL/GenBank/DDBJ databases">
        <authorList>
            <person name="Mural R.J."/>
            <person name="Li P.W."/>
            <person name="Adams M.D."/>
            <person name="Amanatides P.G."/>
            <person name="Baden-Tillson H."/>
            <person name="Barnstead M."/>
            <person name="Chin S.H."/>
            <person name="Dew I."/>
            <person name="Evans C.A."/>
            <person name="Ferriera S."/>
            <person name="Flanigan M."/>
            <person name="Fosler C."/>
            <person name="Glodek A."/>
            <person name="Gu Z."/>
            <person name="Holt R.A."/>
            <person name="Jennings D."/>
            <person name="Kraft C.L."/>
            <person name="Lu F."/>
            <person name="Nguyen T."/>
            <person name="Nusskern D.R."/>
            <person name="Pfannkoch C.M."/>
            <person name="Sitter C."/>
            <person name="Sutton G.G."/>
            <person name="Venter J.C."/>
            <person name="Wang Z."/>
            <person name="Woodage T."/>
            <person name="Zheng X.H."/>
            <person name="Zhong F."/>
        </authorList>
    </citation>
    <scope>NUCLEOTIDE SEQUENCE [LARGE SCALE GENOMIC DNA]</scope>
    <source>
        <strain>BN</strain>
        <strain evidence="2">Sprague-Dawley</strain>
    </source>
</reference>